<evidence type="ECO:0000259" key="1">
    <source>
        <dbReference type="Pfam" id="PF01814"/>
    </source>
</evidence>
<dbReference type="InterPro" id="IPR012312">
    <property type="entry name" value="Hemerythrin-like"/>
</dbReference>
<dbReference type="Gene3D" id="1.20.120.520">
    <property type="entry name" value="nmb1532 protein domain like"/>
    <property type="match status" value="1"/>
</dbReference>
<protein>
    <recommendedName>
        <fullName evidence="1">Hemerythrin-like domain-containing protein</fullName>
    </recommendedName>
</protein>
<reference evidence="2" key="1">
    <citation type="submission" date="2020-03" db="EMBL/GenBank/DDBJ databases">
        <title>Five strains of Vibrio campbellii isolated from Mariana Trench.</title>
        <authorList>
            <person name="Liang J."/>
            <person name="Zhang X.-H."/>
        </authorList>
    </citation>
    <scope>NUCLEOTIDE SEQUENCE</scope>
    <source>
        <strain evidence="2">LJC014</strain>
    </source>
</reference>
<dbReference type="AlphaFoldDB" id="A0AAE9SLR7"/>
<sequence>MTSTRLNLFTFPHKGLRNALAQLSRLAGQVECKDTHSLEALNDLADEVFLLLDLHAHSEESVVLRALESKQPGSATHNLNEHKDVEQQLGNLKKQLHILNQQPVLSHSQMFYSMINNFHSAYLAHMEMEESDINELLWKNFTDKELMQLHHDVMSSLTPEQVSVWFKYIVPALNQSERLAIMNGLKEAAPEPFFHSVLMMLKHYIAQGDFNFLRHQLGCA</sequence>
<name>A0AAE9SLR7_9VIBR</name>
<feature type="domain" description="Hemerythrin-like" evidence="1">
    <location>
        <begin position="8"/>
        <end position="135"/>
    </location>
</feature>
<accession>A0AAE9SLR7</accession>
<proteinExistence type="predicted"/>
<organism evidence="2 3">
    <name type="scientific">Vibrio campbellii</name>
    <dbReference type="NCBI Taxonomy" id="680"/>
    <lineage>
        <taxon>Bacteria</taxon>
        <taxon>Pseudomonadati</taxon>
        <taxon>Pseudomonadota</taxon>
        <taxon>Gammaproteobacteria</taxon>
        <taxon>Vibrionales</taxon>
        <taxon>Vibrionaceae</taxon>
        <taxon>Vibrio</taxon>
    </lineage>
</organism>
<evidence type="ECO:0000313" key="3">
    <source>
        <dbReference type="Proteomes" id="UP001058687"/>
    </source>
</evidence>
<dbReference type="EMBL" id="CP050468">
    <property type="protein sequence ID" value="UTZ29364.1"/>
    <property type="molecule type" value="Genomic_DNA"/>
</dbReference>
<dbReference type="Proteomes" id="UP001058687">
    <property type="component" value="Chromosome 2"/>
</dbReference>
<dbReference type="RefSeq" id="WP_255941727.1">
    <property type="nucleotide sequence ID" value="NZ_CP050468.1"/>
</dbReference>
<gene>
    <name evidence="2" type="ORF">HB761_22340</name>
</gene>
<dbReference type="Pfam" id="PF01814">
    <property type="entry name" value="Hemerythrin"/>
    <property type="match status" value="1"/>
</dbReference>
<evidence type="ECO:0000313" key="2">
    <source>
        <dbReference type="EMBL" id="UTZ29364.1"/>
    </source>
</evidence>